<dbReference type="GO" id="GO:0031380">
    <property type="term" value="C:nuclear RNA-directed RNA polymerase complex"/>
    <property type="evidence" value="ECO:0007669"/>
    <property type="project" value="TreeGrafter"/>
</dbReference>
<dbReference type="GO" id="GO:0004386">
    <property type="term" value="F:helicase activity"/>
    <property type="evidence" value="ECO:0007669"/>
    <property type="project" value="InterPro"/>
</dbReference>
<evidence type="ECO:0000256" key="5">
    <source>
        <dbReference type="ARBA" id="ARBA00022771"/>
    </source>
</evidence>
<evidence type="ECO:0000256" key="6">
    <source>
        <dbReference type="ARBA" id="ARBA00022806"/>
    </source>
</evidence>
<evidence type="ECO:0000313" key="11">
    <source>
        <dbReference type="EMBL" id="KAK6528856.1"/>
    </source>
</evidence>
<dbReference type="SMART" id="SM00438">
    <property type="entry name" value="ZnF_NFX"/>
    <property type="match status" value="3"/>
</dbReference>
<evidence type="ECO:0000256" key="9">
    <source>
        <dbReference type="SAM" id="MobiDB-lite"/>
    </source>
</evidence>
<name>A0AAV9WX00_9PEZI</name>
<keyword evidence="5" id="KW-0863">Zinc-finger</keyword>
<evidence type="ECO:0000256" key="7">
    <source>
        <dbReference type="ARBA" id="ARBA00022833"/>
    </source>
</evidence>
<evidence type="ECO:0000259" key="10">
    <source>
        <dbReference type="PROSITE" id="PS51981"/>
    </source>
</evidence>
<evidence type="ECO:0000256" key="1">
    <source>
        <dbReference type="ARBA" id="ARBA00004496"/>
    </source>
</evidence>
<keyword evidence="6" id="KW-0067">ATP-binding</keyword>
<dbReference type="InterPro" id="IPR045055">
    <property type="entry name" value="DNA2/NAM7-like"/>
</dbReference>
<dbReference type="GO" id="GO:0031048">
    <property type="term" value="P:regulatory ncRNA-mediated heterochromatin formation"/>
    <property type="evidence" value="ECO:0007669"/>
    <property type="project" value="TreeGrafter"/>
</dbReference>
<feature type="compositionally biased region" description="Polar residues" evidence="9">
    <location>
        <begin position="537"/>
        <end position="548"/>
    </location>
</feature>
<feature type="compositionally biased region" description="Polar residues" evidence="9">
    <location>
        <begin position="1"/>
        <end position="11"/>
    </location>
</feature>
<keyword evidence="7" id="KW-0862">Zinc</keyword>
<evidence type="ECO:0000313" key="12">
    <source>
        <dbReference type="Proteomes" id="UP001365542"/>
    </source>
</evidence>
<comment type="subcellular location">
    <subcellularLocation>
        <location evidence="1">Cytoplasm</location>
    </subcellularLocation>
</comment>
<evidence type="ECO:0000256" key="2">
    <source>
        <dbReference type="ARBA" id="ARBA00022490"/>
    </source>
</evidence>
<dbReference type="InterPro" id="IPR027417">
    <property type="entry name" value="P-loop_NTPase"/>
</dbReference>
<keyword evidence="6" id="KW-0378">Hydrolase</keyword>
<dbReference type="GO" id="GO:0008270">
    <property type="term" value="F:zinc ion binding"/>
    <property type="evidence" value="ECO:0007669"/>
    <property type="project" value="UniProtKB-KW"/>
</dbReference>
<reference evidence="11 12" key="1">
    <citation type="submission" date="2019-10" db="EMBL/GenBank/DDBJ databases">
        <authorList>
            <person name="Palmer J.M."/>
        </authorList>
    </citation>
    <scope>NUCLEOTIDE SEQUENCE [LARGE SCALE GENOMIC DNA]</scope>
    <source>
        <strain evidence="11 12">TWF694</strain>
    </source>
</reference>
<dbReference type="FunFam" id="3.40.50.300:FF:001660">
    <property type="entry name" value="NF-X1 finger and helicase protein, putative"/>
    <property type="match status" value="1"/>
</dbReference>
<keyword evidence="8" id="KW-0391">Immunity</keyword>
<keyword evidence="3" id="KW-0479">Metal-binding</keyword>
<feature type="region of interest" description="Disordered" evidence="9">
    <location>
        <begin position="537"/>
        <end position="564"/>
    </location>
</feature>
<dbReference type="InterPro" id="IPR041677">
    <property type="entry name" value="DNA2/NAM7_AAA_11"/>
</dbReference>
<dbReference type="PANTHER" id="PTHR10887">
    <property type="entry name" value="DNA2/NAM7 HELICASE FAMILY"/>
    <property type="match status" value="1"/>
</dbReference>
<evidence type="ECO:0000256" key="3">
    <source>
        <dbReference type="ARBA" id="ARBA00022723"/>
    </source>
</evidence>
<dbReference type="PANTHER" id="PTHR10887:SF445">
    <property type="entry name" value="NFX1-TYPE ZINC FINGER-CONTAINING PROTEIN 1"/>
    <property type="match status" value="1"/>
</dbReference>
<dbReference type="EMBL" id="JAVHJO010000014">
    <property type="protein sequence ID" value="KAK6528856.1"/>
    <property type="molecule type" value="Genomic_DNA"/>
</dbReference>
<feature type="region of interest" description="Disordered" evidence="9">
    <location>
        <begin position="314"/>
        <end position="345"/>
    </location>
</feature>
<keyword evidence="2" id="KW-0963">Cytoplasm</keyword>
<dbReference type="Pfam" id="PF13086">
    <property type="entry name" value="AAA_11"/>
    <property type="match status" value="1"/>
</dbReference>
<proteinExistence type="predicted"/>
<dbReference type="Proteomes" id="UP001365542">
    <property type="component" value="Unassembled WGS sequence"/>
</dbReference>
<gene>
    <name evidence="11" type="ORF">TWF694_004090</name>
</gene>
<keyword evidence="12" id="KW-1185">Reference proteome</keyword>
<keyword evidence="6" id="KW-0547">Nucleotide-binding</keyword>
<dbReference type="InterPro" id="IPR047187">
    <property type="entry name" value="SF1_C_Upf1"/>
</dbReference>
<dbReference type="InterPro" id="IPR046439">
    <property type="entry name" value="ZF_RZ_dom"/>
</dbReference>
<dbReference type="Pfam" id="PF13087">
    <property type="entry name" value="AAA_12"/>
    <property type="match status" value="1"/>
</dbReference>
<evidence type="ECO:0000256" key="4">
    <source>
        <dbReference type="ARBA" id="ARBA00022737"/>
    </source>
</evidence>
<feature type="region of interest" description="Disordered" evidence="9">
    <location>
        <begin position="1"/>
        <end position="77"/>
    </location>
</feature>
<dbReference type="GO" id="GO:0005737">
    <property type="term" value="C:cytoplasm"/>
    <property type="evidence" value="ECO:0007669"/>
    <property type="project" value="UniProtKB-SubCell"/>
</dbReference>
<dbReference type="Gene3D" id="3.40.50.300">
    <property type="entry name" value="P-loop containing nucleotide triphosphate hydrolases"/>
    <property type="match status" value="2"/>
</dbReference>
<dbReference type="CDD" id="cd17936">
    <property type="entry name" value="EEXXEc_NFX1"/>
    <property type="match status" value="1"/>
</dbReference>
<dbReference type="InterPro" id="IPR041679">
    <property type="entry name" value="DNA2/NAM7-like_C"/>
</dbReference>
<keyword evidence="4" id="KW-0677">Repeat</keyword>
<protein>
    <recommendedName>
        <fullName evidence="10">RZ-type domain-containing protein</fullName>
    </recommendedName>
</protein>
<accession>A0AAV9WX00</accession>
<feature type="domain" description="RZ-type" evidence="10">
    <location>
        <begin position="1960"/>
        <end position="2013"/>
    </location>
</feature>
<dbReference type="InterPro" id="IPR000967">
    <property type="entry name" value="Znf_NFX1"/>
</dbReference>
<sequence length="2013" mass="227687">MADSTQSSPATQSSRENRGRGRRRNSQNRNNHPATNIVTPGPQSPPQAPRYPSAYGRHAGRRPQWDQLNREPLSPPPIAQFQNNFNIHHRGNRNGLGFRPPRNQRNGSSGELSVAALQEFLDNGQDRICASEVERQTFLTQLASQDGLQKVRQLLETDYSKTYSVLKPTFTTHCVAFLRILSNEIVLTALSLEQQIRTIYSVVYGFNGERAIPFFEKTVECLTALKPDDESTVCMDHDSWVDALYMVVATFLHTLRSNHNAILQDGIQKVGATILKVALADDFPAADEVKFSLDENISKIQTFLSTGAEIPTGESRFKKRSSRRQEGEEEIVDFPGQLSTSGPRHDNDHELIANISILPTVSEILCYDRSEFLPTKLAYTVADQHHQYGIQRLVDIQFRLLREDTSGQLRDSSRFVIQHWEEMIAPVLSASDWQAKRKLIRDGCSTPMRLYSNVFIQKLSFETKRGLEAVIEFEQPHAAKRLNQFKRQQWWRKSTELRENKALVALIEKTNEGANIVFLVVSKRVLISDAELARQTAAQSHSQDQTAQEAPPAPEVEEPVPIEDLSTDQNRAAITLYLTTLGNPAEQAGLIRLATKYRGLNPGQHGGLLMIEFPAVVYKNYEGILRCLKIIHQNPADIPFSKWLEPHITGTGYPTNDLTSDATGAINLPPPKYLRNYVSYIDLAPCCDQNPTESQTTFPLFYRDDEKRLTEDLARRSTLDHGQAKAMISAFKNEVALIQGPPGCGKSYIGVKMVHTLLKNRDRLDLGPILCICYTNHALDQFLNELLKLGISNIARLGSPSALPQIEALSLENRKRAGGKVQIRGLGARIAEIRTTLNGLHFEISFICTELEGDSLNTVTKYITKKFPAKLQDIVVGATNYGYEQDKKDPSEAVHQWMQCPGLSFEECDDPIDQLLMQSVWSMTIAQRRTLYQFWYECAVEQLTLKLQSLLKAFGETKKQYTGVYLEADRACLRQVDIIGITTVGLVNNADLVRTLPCKVMVCEEAGEVLESHILTALLPSLQHMILIGDHLQLRPKISNLQLSKEWFRGRSDTSIFNLDESLFERLAHSKLKIQSDSEGEQTDETLVEFPVAQLDIQRRMHPDIANLVRTTLYPELYDHEITKHYPQITGIKRRLFWLDHQNYEDPSDPNDAMGLSKTNTWEARTVVSLIAYLTRQGTYKSGEIAVLTPYISQLRLLMEMFENIVDFDVSERDLEELDQRLEDTEKKPSTVKKSKVIDRLRLATVDNFQGEEATIVIISLVRSNERKNCGFLKTPNRINVLLSRAKHGMYIIGDASTSVYVPMWRRVMTLLEENGNLGPKLQLHCARHPSKKTFVGCPEDFELYCPEGGCSESCNLRLKCGHTCEYRCHSKVIHESVFCLKPCTKPRDCGHPCIKACKEPCGNCTHVLRDVPLPCGHTAPRLQCYLTANLSRHTCTQAVTKSLNCGHEIQVPCFSQNDTRIKMHCTHKCGSRLPCGHMCYGLCRECTTSGKHKACTTPCEKEYKLCRHKCSKVCHEGESCPPCSKPCEIKCKHGSCPNPCGEACIPCAETCGWECEHEEAKCNMPCSVPCDKLPCNKRCDKPLKRCKHQCPSICGEECPSSKYCQECAGAKILNMRVNLITLEQYKEIKLDEDPIILLSCGHIYTVSSLDGHLELKKHYGESTGPRQLQLTSETLKGCPDCRHPLRDINRYNKVFKTLLLSELTRRFVNRSTEEYAKLMEDLRTMQSDIAPNQLIFITKADTPSANIKKLLDEYKKKYIALSKAITKHNISVSKTEQPLMKVNDMYKSAIAQRGESESEAFQFDEGMIQTGVTFRARCLKAKFWLVILYDWHYVSNRSHVPMAAKTSLRDSIDSELKKIIKETDLIIKECKGMDLPVPQVEARIYRTMFSILDLENQKAKDITVDQATESSIRAQGEAELIKCQAVCDSYPGTLGHIPPVIEGALRIVRGRMIYSPFIFEEEEMIIAEMSAQSQGRQRWFRCINRHLFAVNRGRLTIADFRCPECGERIPIG</sequence>
<dbReference type="CDD" id="cd18808">
    <property type="entry name" value="SF1_C_Upf1"/>
    <property type="match status" value="1"/>
</dbReference>
<keyword evidence="6" id="KW-0347">Helicase</keyword>
<dbReference type="SUPFAM" id="SSF52540">
    <property type="entry name" value="P-loop containing nucleoside triphosphate hydrolases"/>
    <property type="match status" value="1"/>
</dbReference>
<evidence type="ECO:0000256" key="8">
    <source>
        <dbReference type="ARBA" id="ARBA00022859"/>
    </source>
</evidence>
<dbReference type="GO" id="GO:0002376">
    <property type="term" value="P:immune system process"/>
    <property type="evidence" value="ECO:0007669"/>
    <property type="project" value="UniProtKB-KW"/>
</dbReference>
<dbReference type="CDD" id="cd06008">
    <property type="entry name" value="NF-X1-zinc-finger"/>
    <property type="match status" value="2"/>
</dbReference>
<organism evidence="11 12">
    <name type="scientific">Orbilia ellipsospora</name>
    <dbReference type="NCBI Taxonomy" id="2528407"/>
    <lineage>
        <taxon>Eukaryota</taxon>
        <taxon>Fungi</taxon>
        <taxon>Dikarya</taxon>
        <taxon>Ascomycota</taxon>
        <taxon>Pezizomycotina</taxon>
        <taxon>Orbiliomycetes</taxon>
        <taxon>Orbiliales</taxon>
        <taxon>Orbiliaceae</taxon>
        <taxon>Orbilia</taxon>
    </lineage>
</organism>
<comment type="caution">
    <text evidence="11">The sequence shown here is derived from an EMBL/GenBank/DDBJ whole genome shotgun (WGS) entry which is preliminary data.</text>
</comment>
<dbReference type="PROSITE" id="PS51981">
    <property type="entry name" value="ZF_RZ"/>
    <property type="match status" value="1"/>
</dbReference>